<keyword evidence="1" id="KW-0732">Signal</keyword>
<accession>A0A923PN35</accession>
<dbReference type="RefSeq" id="WP_187467485.1">
    <property type="nucleotide sequence ID" value="NZ_JACSIT010000138.1"/>
</dbReference>
<sequence length="199" mass="22279">MLQRTILFFLLLCCTSLAAQMPMQASAPDQSWEKQQRWEERNDLDGRFRLLAPGQLNHSIDTIETAIGAQAYHTFHLRVPDKDRAENILYVLSYVDYPAGSLHHDSTELVQEFLVNTQEEAAEAVGGEVIYGTEKLVGAAYPGRLWRIDYNGGRASARTLACVASTRYYELKVFSLSAAGLGTAADRFFDSLRLWVPSS</sequence>
<protein>
    <recommendedName>
        <fullName evidence="4">PsbP C-terminal domain-containing protein</fullName>
    </recommendedName>
</protein>
<reference evidence="2" key="1">
    <citation type="submission" date="2020-08" db="EMBL/GenBank/DDBJ databases">
        <title>Lewinella bacteria from marine environments.</title>
        <authorList>
            <person name="Zhong Y."/>
        </authorList>
    </citation>
    <scope>NUCLEOTIDE SEQUENCE</scope>
    <source>
        <strain evidence="2">KCTC 42187</strain>
    </source>
</reference>
<dbReference type="EMBL" id="JACSIT010000138">
    <property type="protein sequence ID" value="MBC6995450.1"/>
    <property type="molecule type" value="Genomic_DNA"/>
</dbReference>
<dbReference type="AlphaFoldDB" id="A0A923PN35"/>
<keyword evidence="3" id="KW-1185">Reference proteome</keyword>
<evidence type="ECO:0008006" key="4">
    <source>
        <dbReference type="Google" id="ProtNLM"/>
    </source>
</evidence>
<comment type="caution">
    <text evidence="2">The sequence shown here is derived from an EMBL/GenBank/DDBJ whole genome shotgun (WGS) entry which is preliminary data.</text>
</comment>
<feature type="signal peptide" evidence="1">
    <location>
        <begin position="1"/>
        <end position="19"/>
    </location>
</feature>
<proteinExistence type="predicted"/>
<evidence type="ECO:0000256" key="1">
    <source>
        <dbReference type="SAM" id="SignalP"/>
    </source>
</evidence>
<evidence type="ECO:0000313" key="2">
    <source>
        <dbReference type="EMBL" id="MBC6995450.1"/>
    </source>
</evidence>
<evidence type="ECO:0000313" key="3">
    <source>
        <dbReference type="Proteomes" id="UP000650081"/>
    </source>
</evidence>
<organism evidence="2 3">
    <name type="scientific">Neolewinella lacunae</name>
    <dbReference type="NCBI Taxonomy" id="1517758"/>
    <lineage>
        <taxon>Bacteria</taxon>
        <taxon>Pseudomonadati</taxon>
        <taxon>Bacteroidota</taxon>
        <taxon>Saprospiria</taxon>
        <taxon>Saprospirales</taxon>
        <taxon>Lewinellaceae</taxon>
        <taxon>Neolewinella</taxon>
    </lineage>
</organism>
<feature type="chain" id="PRO_5038008899" description="PsbP C-terminal domain-containing protein" evidence="1">
    <location>
        <begin position="20"/>
        <end position="199"/>
    </location>
</feature>
<dbReference type="Proteomes" id="UP000650081">
    <property type="component" value="Unassembled WGS sequence"/>
</dbReference>
<name>A0A923PN35_9BACT</name>
<gene>
    <name evidence="2" type="ORF">H9S92_14850</name>
</gene>